<evidence type="ECO:0000313" key="2">
    <source>
        <dbReference type="Proteomes" id="UP000006420"/>
    </source>
</evidence>
<reference evidence="1 2" key="1">
    <citation type="submission" date="2011-04" db="EMBL/GenBank/DDBJ databases">
        <title>The Genome Sequence of Dysgonomonas mossii DSM 22836.</title>
        <authorList>
            <consortium name="The Broad Institute Genome Sequencing Platform"/>
            <person name="Earl A."/>
            <person name="Ward D."/>
            <person name="Feldgarden M."/>
            <person name="Gevers D."/>
            <person name="Pudlo N."/>
            <person name="Martens E."/>
            <person name="Allen-Vercoe E."/>
            <person name="Young S.K."/>
            <person name="Zeng Q."/>
            <person name="Gargeya S."/>
            <person name="Fitzgerald M."/>
            <person name="Haas B."/>
            <person name="Abouelleil A."/>
            <person name="Alvarado L."/>
            <person name="Arachchi H.M."/>
            <person name="Berlin A."/>
            <person name="Brown A."/>
            <person name="Chapman S.B."/>
            <person name="Chen Z."/>
            <person name="Dunbar C."/>
            <person name="Freedman E."/>
            <person name="Gearin G."/>
            <person name="Gellesch M."/>
            <person name="Goldberg J."/>
            <person name="Griggs A."/>
            <person name="Gujja S."/>
            <person name="Heiman D."/>
            <person name="Howarth C."/>
            <person name="Larson L."/>
            <person name="Lui A."/>
            <person name="MacDonald P.J.P."/>
            <person name="Mehta T."/>
            <person name="Montmayeur A."/>
            <person name="Murphy C."/>
            <person name="Neiman D."/>
            <person name="Pearson M."/>
            <person name="Priest M."/>
            <person name="Roberts A."/>
            <person name="Saif S."/>
            <person name="Shea T."/>
            <person name="Shenoy N."/>
            <person name="Sisk P."/>
            <person name="Stolte C."/>
            <person name="Sykes S."/>
            <person name="Yandava C."/>
            <person name="Wortman J."/>
            <person name="Nusbaum C."/>
            <person name="Birren B."/>
        </authorList>
    </citation>
    <scope>NUCLEOTIDE SEQUENCE [LARGE SCALE GENOMIC DNA]</scope>
    <source>
        <strain evidence="1 2">DSM 22836</strain>
    </source>
</reference>
<sequence>MYGKEGIGMPEVMNLPTKIYLEEYDGNVIKYFEAVYSIFKNDFVDNKPNFRGIRLGLKKYPLILDKEYTFYHMTHEGDIETERIPDFRRMERIRFPKIMIDKSTHPYLKVWRNQRTGTGGTKKRILIYHEEENYLVVLADMGSYILPWTAYPITYNNVKRKLLKEYNEFIKNAEAV</sequence>
<evidence type="ECO:0000313" key="1">
    <source>
        <dbReference type="EMBL" id="EGK04807.1"/>
    </source>
</evidence>
<proteinExistence type="predicted"/>
<dbReference type="EMBL" id="ADLW01000020">
    <property type="protein sequence ID" value="EGK04807.1"/>
    <property type="molecule type" value="Genomic_DNA"/>
</dbReference>
<organism evidence="1 2">
    <name type="scientific">Dysgonomonas mossii DSM 22836</name>
    <dbReference type="NCBI Taxonomy" id="742767"/>
    <lineage>
        <taxon>Bacteria</taxon>
        <taxon>Pseudomonadati</taxon>
        <taxon>Bacteroidota</taxon>
        <taxon>Bacteroidia</taxon>
        <taxon>Bacteroidales</taxon>
        <taxon>Dysgonomonadaceae</taxon>
        <taxon>Dysgonomonas</taxon>
    </lineage>
</organism>
<accession>F8X4W8</accession>
<dbReference type="RefSeq" id="WP_006844644.1">
    <property type="nucleotide sequence ID" value="NZ_AQWJ01000011.1"/>
</dbReference>
<dbReference type="Proteomes" id="UP000006420">
    <property type="component" value="Unassembled WGS sequence"/>
</dbReference>
<dbReference type="GeneID" id="78083873"/>
<dbReference type="AlphaFoldDB" id="F8X4W8"/>
<keyword evidence="2" id="KW-1185">Reference proteome</keyword>
<dbReference type="STRING" id="742767.HMPREF9456_03277"/>
<dbReference type="HOGENOM" id="CLU_126392_0_0_10"/>
<comment type="caution">
    <text evidence="1">The sequence shown here is derived from an EMBL/GenBank/DDBJ whole genome shotgun (WGS) entry which is preliminary data.</text>
</comment>
<gene>
    <name evidence="1" type="ORF">HMPREF9456_03277</name>
</gene>
<dbReference type="eggNOG" id="ENOG5032W2H">
    <property type="taxonomic scope" value="Bacteria"/>
</dbReference>
<name>F8X4W8_9BACT</name>
<protein>
    <submittedName>
        <fullName evidence="1">Uncharacterized protein</fullName>
    </submittedName>
</protein>